<proteinExistence type="inferred from homology"/>
<dbReference type="SUPFAM" id="SSF55658">
    <property type="entry name" value="L9 N-domain-like"/>
    <property type="match status" value="1"/>
</dbReference>
<dbReference type="GO" id="GO:0019843">
    <property type="term" value="F:rRNA binding"/>
    <property type="evidence" value="ECO:0007669"/>
    <property type="project" value="UniProtKB-UniRule"/>
</dbReference>
<evidence type="ECO:0000256" key="1">
    <source>
        <dbReference type="ARBA" id="ARBA00010605"/>
    </source>
</evidence>
<accession>H7EPC6</accession>
<feature type="compositionally biased region" description="Basic and acidic residues" evidence="9">
    <location>
        <begin position="160"/>
        <end position="175"/>
    </location>
</feature>
<evidence type="ECO:0000256" key="8">
    <source>
        <dbReference type="SAM" id="Coils"/>
    </source>
</evidence>
<feature type="domain" description="Ribosomal protein L9" evidence="10">
    <location>
        <begin position="13"/>
        <end position="40"/>
    </location>
</feature>
<dbReference type="InterPro" id="IPR000244">
    <property type="entry name" value="Ribosomal_bL9"/>
</dbReference>
<dbReference type="PATRIC" id="fig|907348.3.peg.2822"/>
<evidence type="ECO:0000256" key="6">
    <source>
        <dbReference type="ARBA" id="ARBA00035292"/>
    </source>
</evidence>
<dbReference type="InterPro" id="IPR020070">
    <property type="entry name" value="Ribosomal_bL9_N"/>
</dbReference>
<dbReference type="InterPro" id="IPR020069">
    <property type="entry name" value="Ribosomal_bL9_C"/>
</dbReference>
<evidence type="ECO:0000256" key="4">
    <source>
        <dbReference type="ARBA" id="ARBA00022980"/>
    </source>
</evidence>
<sequence length="175" mass="19270">MKIILNEDVKHLGEKGDVKNVANGYARNYLFPRGLAVIYNEQSVAYFESIKEEIAARKEQKRKDAASLKEKLESLLVELSMPAGANGKLYGAVTAQTVADFLNKNGFEIERKRIDIQGLAIKSTGNYHAVVHLYESQTAEVKISVKAQNDEAAKAVAAEESAKEEPKAENGEKSE</sequence>
<dbReference type="PROSITE" id="PS00651">
    <property type="entry name" value="RIBOSOMAL_L9"/>
    <property type="match status" value="1"/>
</dbReference>
<dbReference type="InterPro" id="IPR036791">
    <property type="entry name" value="Ribosomal_bL9_C_sf"/>
</dbReference>
<reference evidence="11 12" key="1">
    <citation type="submission" date="2011-09" db="EMBL/GenBank/DDBJ databases">
        <title>The draft genome of Treponema saccharophilum DSM 2985.</title>
        <authorList>
            <consortium name="US DOE Joint Genome Institute (JGI-PGF)"/>
            <person name="Lucas S."/>
            <person name="Copeland A."/>
            <person name="Lapidus A."/>
            <person name="Glavina del Rio T."/>
            <person name="Dalin E."/>
            <person name="Tice H."/>
            <person name="Bruce D."/>
            <person name="Goodwin L."/>
            <person name="Pitluck S."/>
            <person name="Peters L."/>
            <person name="Kyrpides N."/>
            <person name="Mavromatis K."/>
            <person name="Ivanova N."/>
            <person name="Markowitz V."/>
            <person name="Cheng J.-F."/>
            <person name="Hugenholtz P."/>
            <person name="Woyke T."/>
            <person name="Wu D."/>
            <person name="Gronow S."/>
            <person name="Wellnitz S."/>
            <person name="Brambilla E."/>
            <person name="Klenk H.-P."/>
            <person name="Eisen J.A."/>
        </authorList>
    </citation>
    <scope>NUCLEOTIDE SEQUENCE [LARGE SCALE GENOMIC DNA]</scope>
    <source>
        <strain evidence="11 12">DSM 2985</strain>
    </source>
</reference>
<dbReference type="NCBIfam" id="TIGR00158">
    <property type="entry name" value="L9"/>
    <property type="match status" value="1"/>
</dbReference>
<evidence type="ECO:0000256" key="3">
    <source>
        <dbReference type="ARBA" id="ARBA00022884"/>
    </source>
</evidence>
<dbReference type="PANTHER" id="PTHR21368">
    <property type="entry name" value="50S RIBOSOMAL PROTEIN L9"/>
    <property type="match status" value="1"/>
</dbReference>
<dbReference type="STRING" id="907348.TresaDRAFT_0232"/>
<organism evidence="11 12">
    <name type="scientific">Treponema saccharophilum DSM 2985</name>
    <dbReference type="NCBI Taxonomy" id="907348"/>
    <lineage>
        <taxon>Bacteria</taxon>
        <taxon>Pseudomonadati</taxon>
        <taxon>Spirochaetota</taxon>
        <taxon>Spirochaetia</taxon>
        <taxon>Spirochaetales</taxon>
        <taxon>Treponemataceae</taxon>
        <taxon>Treponema</taxon>
    </lineage>
</organism>
<dbReference type="Pfam" id="PF03948">
    <property type="entry name" value="Ribosomal_L9_C"/>
    <property type="match status" value="1"/>
</dbReference>
<keyword evidence="12" id="KW-1185">Reference proteome</keyword>
<dbReference type="InterPro" id="IPR009027">
    <property type="entry name" value="Ribosomal_bL9/RNase_H1_N"/>
</dbReference>
<dbReference type="Gene3D" id="3.40.5.10">
    <property type="entry name" value="Ribosomal protein L9, N-terminal domain"/>
    <property type="match status" value="1"/>
</dbReference>
<keyword evidence="8" id="KW-0175">Coiled coil</keyword>
<dbReference type="GO" id="GO:0005840">
    <property type="term" value="C:ribosome"/>
    <property type="evidence" value="ECO:0007669"/>
    <property type="project" value="UniProtKB-KW"/>
</dbReference>
<dbReference type="HAMAP" id="MF_00503">
    <property type="entry name" value="Ribosomal_bL9"/>
    <property type="match status" value="1"/>
</dbReference>
<dbReference type="Pfam" id="PF01281">
    <property type="entry name" value="Ribosomal_L9_N"/>
    <property type="match status" value="1"/>
</dbReference>
<dbReference type="AlphaFoldDB" id="H7EPC6"/>
<name>H7EPC6_9SPIR</name>
<dbReference type="RefSeq" id="WP_002706445.1">
    <property type="nucleotide sequence ID" value="NZ_AGRW01000054.1"/>
</dbReference>
<dbReference type="SUPFAM" id="SSF55653">
    <property type="entry name" value="Ribosomal protein L9 C-domain"/>
    <property type="match status" value="1"/>
</dbReference>
<evidence type="ECO:0000256" key="9">
    <source>
        <dbReference type="SAM" id="MobiDB-lite"/>
    </source>
</evidence>
<comment type="caution">
    <text evidence="11">The sequence shown here is derived from an EMBL/GenBank/DDBJ whole genome shotgun (WGS) entry which is preliminary data.</text>
</comment>
<feature type="region of interest" description="Disordered" evidence="9">
    <location>
        <begin position="153"/>
        <end position="175"/>
    </location>
</feature>
<keyword evidence="3 7" id="KW-0694">RNA-binding</keyword>
<evidence type="ECO:0000313" key="12">
    <source>
        <dbReference type="Proteomes" id="UP000003571"/>
    </source>
</evidence>
<feature type="coiled-coil region" evidence="8">
    <location>
        <begin position="51"/>
        <end position="78"/>
    </location>
</feature>
<dbReference type="Proteomes" id="UP000003571">
    <property type="component" value="Unassembled WGS sequence"/>
</dbReference>
<comment type="function">
    <text evidence="7">Binds to the 23S rRNA.</text>
</comment>
<dbReference type="OrthoDB" id="9788336at2"/>
<dbReference type="eggNOG" id="COG0359">
    <property type="taxonomic scope" value="Bacteria"/>
</dbReference>
<dbReference type="Gene3D" id="3.10.430.100">
    <property type="entry name" value="Ribosomal protein L9, C-terminal domain"/>
    <property type="match status" value="1"/>
</dbReference>
<evidence type="ECO:0000256" key="2">
    <source>
        <dbReference type="ARBA" id="ARBA00022730"/>
    </source>
</evidence>
<evidence type="ECO:0000259" key="10">
    <source>
        <dbReference type="PROSITE" id="PS00651"/>
    </source>
</evidence>
<dbReference type="GO" id="GO:1990904">
    <property type="term" value="C:ribonucleoprotein complex"/>
    <property type="evidence" value="ECO:0007669"/>
    <property type="project" value="UniProtKB-KW"/>
</dbReference>
<dbReference type="InterPro" id="IPR020594">
    <property type="entry name" value="Ribosomal_bL9_bac/chp"/>
</dbReference>
<keyword evidence="5 7" id="KW-0687">Ribonucleoprotein</keyword>
<keyword evidence="2 7" id="KW-0699">rRNA-binding</keyword>
<dbReference type="EMBL" id="AGRW01000054">
    <property type="protein sequence ID" value="EIC00759.1"/>
    <property type="molecule type" value="Genomic_DNA"/>
</dbReference>
<comment type="similarity">
    <text evidence="1 7">Belongs to the bacterial ribosomal protein bL9 family.</text>
</comment>
<keyword evidence="4 7" id="KW-0689">Ribosomal protein</keyword>
<evidence type="ECO:0000256" key="5">
    <source>
        <dbReference type="ARBA" id="ARBA00023274"/>
    </source>
</evidence>
<gene>
    <name evidence="7" type="primary">rplI</name>
    <name evidence="11" type="ORF">TresaDRAFT_0232</name>
</gene>
<dbReference type="GO" id="GO:0003735">
    <property type="term" value="F:structural constituent of ribosome"/>
    <property type="evidence" value="ECO:0007669"/>
    <property type="project" value="InterPro"/>
</dbReference>
<protein>
    <recommendedName>
        <fullName evidence="6 7">Large ribosomal subunit protein bL9</fullName>
    </recommendedName>
</protein>
<evidence type="ECO:0000256" key="7">
    <source>
        <dbReference type="HAMAP-Rule" id="MF_00503"/>
    </source>
</evidence>
<dbReference type="InterPro" id="IPR036935">
    <property type="entry name" value="Ribosomal_bL9_N_sf"/>
</dbReference>
<evidence type="ECO:0000313" key="11">
    <source>
        <dbReference type="EMBL" id="EIC00759.1"/>
    </source>
</evidence>
<dbReference type="GO" id="GO:0006412">
    <property type="term" value="P:translation"/>
    <property type="evidence" value="ECO:0007669"/>
    <property type="project" value="UniProtKB-UniRule"/>
</dbReference>